<sequence>MVASGASVCFLEAVYAVLPDVVAESGLSLFTLRMALQQYLGLDLTARKSDIRHCAALCLREFASGSDKVLTPCATPQHADRGDECRRGWGLFTQKQMCDAVGVTAIWHGTGSHLNMLAIYQWDLVLMDMSGYTAVATARLLLQTCLGAAAAGPVVVAGGSTVDARSASVVPLCDGVLQIMTQALSDRILSWKAEAGNVSFDPGGEWCTDLLDAVALAFRCDGRCKNTGQL</sequence>
<evidence type="ECO:0000313" key="2">
    <source>
        <dbReference type="Proteomes" id="UP000186817"/>
    </source>
</evidence>
<dbReference type="Proteomes" id="UP000186817">
    <property type="component" value="Unassembled WGS sequence"/>
</dbReference>
<accession>A0A1Q9DHX4</accession>
<comment type="caution">
    <text evidence="1">The sequence shown here is derived from an EMBL/GenBank/DDBJ whole genome shotgun (WGS) entry which is preliminary data.</text>
</comment>
<gene>
    <name evidence="1" type="ORF">AK812_SmicGene23158</name>
</gene>
<keyword evidence="2" id="KW-1185">Reference proteome</keyword>
<name>A0A1Q9DHX4_SYMMI</name>
<dbReference type="EMBL" id="LSRX01000529">
    <property type="protein sequence ID" value="OLP94785.1"/>
    <property type="molecule type" value="Genomic_DNA"/>
</dbReference>
<protein>
    <submittedName>
        <fullName evidence="1">Uncharacterized protein</fullName>
    </submittedName>
</protein>
<dbReference type="OrthoDB" id="412724at2759"/>
<reference evidence="1 2" key="1">
    <citation type="submission" date="2016-02" db="EMBL/GenBank/DDBJ databases">
        <title>Genome analysis of coral dinoflagellate symbionts highlights evolutionary adaptations to a symbiotic lifestyle.</title>
        <authorList>
            <person name="Aranda M."/>
            <person name="Li Y."/>
            <person name="Liew Y.J."/>
            <person name="Baumgarten S."/>
            <person name="Simakov O."/>
            <person name="Wilson M."/>
            <person name="Piel J."/>
            <person name="Ashoor H."/>
            <person name="Bougouffa S."/>
            <person name="Bajic V.B."/>
            <person name="Ryu T."/>
            <person name="Ravasi T."/>
            <person name="Bayer T."/>
            <person name="Micklem G."/>
            <person name="Kim H."/>
            <person name="Bhak J."/>
            <person name="Lajeunesse T.C."/>
            <person name="Voolstra C.R."/>
        </authorList>
    </citation>
    <scope>NUCLEOTIDE SEQUENCE [LARGE SCALE GENOMIC DNA]</scope>
    <source>
        <strain evidence="1 2">CCMP2467</strain>
    </source>
</reference>
<evidence type="ECO:0000313" key="1">
    <source>
        <dbReference type="EMBL" id="OLP94785.1"/>
    </source>
</evidence>
<organism evidence="1 2">
    <name type="scientific">Symbiodinium microadriaticum</name>
    <name type="common">Dinoflagellate</name>
    <name type="synonym">Zooxanthella microadriatica</name>
    <dbReference type="NCBI Taxonomy" id="2951"/>
    <lineage>
        <taxon>Eukaryota</taxon>
        <taxon>Sar</taxon>
        <taxon>Alveolata</taxon>
        <taxon>Dinophyceae</taxon>
        <taxon>Suessiales</taxon>
        <taxon>Symbiodiniaceae</taxon>
        <taxon>Symbiodinium</taxon>
    </lineage>
</organism>
<dbReference type="AlphaFoldDB" id="A0A1Q9DHX4"/>
<proteinExistence type="predicted"/>